<reference evidence="1" key="1">
    <citation type="submission" date="2018-08" db="EMBL/GenBank/DDBJ databases">
        <title>Murine metabolic-syndrome-specific gut microbial biobank.</title>
        <authorList>
            <person name="Liu C."/>
        </authorList>
    </citation>
    <scope>NUCLEOTIDE SEQUENCE [LARGE SCALE GENOMIC DNA]</scope>
    <source>
        <strain evidence="1">Z82</strain>
    </source>
</reference>
<comment type="caution">
    <text evidence="1">The sequence shown here is derived from an EMBL/GenBank/DDBJ whole genome shotgun (WGS) entry which is preliminary data.</text>
</comment>
<dbReference type="EMBL" id="QWKH01000055">
    <property type="protein sequence ID" value="NBI34925.1"/>
    <property type="molecule type" value="Genomic_DNA"/>
</dbReference>
<dbReference type="AlphaFoldDB" id="A0A7C9N998"/>
<sequence>MGAPVAMCYGNCGLLYFHAECARRRVLVDIMCGCLFEGTLSNRQLKYVLAWAKLHKDELMQDWELAADGRLLNPIAPLI</sequence>
<proteinExistence type="predicted"/>
<dbReference type="Pfam" id="PF13711">
    <property type="entry name" value="DUF4160"/>
    <property type="match status" value="1"/>
</dbReference>
<accession>A0A7C9N998</accession>
<protein>
    <submittedName>
        <fullName evidence="1">DUF4160 domain-containing protein</fullName>
    </submittedName>
</protein>
<gene>
    <name evidence="1" type="ORF">D1639_07770</name>
</gene>
<name>A0A7C9N998_9BACT</name>
<dbReference type="InterPro" id="IPR025427">
    <property type="entry name" value="DUF4160"/>
</dbReference>
<evidence type="ECO:0000313" key="1">
    <source>
        <dbReference type="EMBL" id="NBI34925.1"/>
    </source>
</evidence>
<organism evidence="1">
    <name type="scientific">Muribaculaceae bacterium Z82</name>
    <dbReference type="NCBI Taxonomy" id="2304548"/>
    <lineage>
        <taxon>Bacteria</taxon>
        <taxon>Pseudomonadati</taxon>
        <taxon>Bacteroidota</taxon>
        <taxon>Bacteroidia</taxon>
        <taxon>Bacteroidales</taxon>
        <taxon>Muribaculaceae</taxon>
    </lineage>
</organism>